<gene>
    <name evidence="2" type="ORF">EUBSIR_00880</name>
</gene>
<keyword evidence="1" id="KW-0472">Membrane</keyword>
<dbReference type="EMBL" id="ABCA03000040">
    <property type="protein sequence ID" value="EDS01209.1"/>
    <property type="molecule type" value="Genomic_DNA"/>
</dbReference>
<accession>B0MM31</accession>
<evidence type="ECO:0000313" key="2">
    <source>
        <dbReference type="EMBL" id="EDS01209.1"/>
    </source>
</evidence>
<keyword evidence="1" id="KW-1133">Transmembrane helix</keyword>
<comment type="caution">
    <text evidence="2">The sequence shown here is derived from an EMBL/GenBank/DDBJ whole genome shotgun (WGS) entry which is preliminary data.</text>
</comment>
<name>B0MM31_9FIRM</name>
<evidence type="ECO:0000256" key="1">
    <source>
        <dbReference type="SAM" id="Phobius"/>
    </source>
</evidence>
<feature type="transmembrane region" description="Helical" evidence="1">
    <location>
        <begin position="6"/>
        <end position="24"/>
    </location>
</feature>
<dbReference type="Proteomes" id="UP000005326">
    <property type="component" value="Unassembled WGS sequence"/>
</dbReference>
<reference evidence="2" key="2">
    <citation type="submission" date="2014-06" db="EMBL/GenBank/DDBJ databases">
        <title>Draft genome sequence of Eubacterium siraeum (DSM 15702).</title>
        <authorList>
            <person name="Sudarsanam P."/>
            <person name="Ley R."/>
            <person name="Guruge J."/>
            <person name="Turnbaugh P.J."/>
            <person name="Mahowald M."/>
            <person name="Liep D."/>
            <person name="Gordon J."/>
        </authorList>
    </citation>
    <scope>NUCLEOTIDE SEQUENCE</scope>
    <source>
        <strain evidence="2">DSM 15702</strain>
    </source>
</reference>
<protein>
    <submittedName>
        <fullName evidence="2">Uncharacterized protein</fullName>
    </submittedName>
</protein>
<sequence>MHTILIPYAVYICVFAVAIYMHGYSARVNTIQTITAYMLQSTCTGIVQVQFQTGTSCFSFVAIYMHGYSARAALKIWQKVTQVAIYMHGYSARRQIHSNNKISNVAIYMHGYSASIESSERSASIRVAIYMQGYSASQTAYFGYIPFVKLQSTCMGIAQAVERKCFL</sequence>
<keyword evidence="3" id="KW-1185">Reference proteome</keyword>
<dbReference type="AlphaFoldDB" id="B0MM31"/>
<keyword evidence="1" id="KW-0812">Transmembrane</keyword>
<reference evidence="2" key="1">
    <citation type="submission" date="2007-10" db="EMBL/GenBank/DDBJ databases">
        <authorList>
            <person name="Fulton L."/>
            <person name="Clifton S."/>
            <person name="Fulton B."/>
            <person name="Xu J."/>
            <person name="Minx P."/>
            <person name="Pepin K.H."/>
            <person name="Johnson M."/>
            <person name="Thiruvilangam P."/>
            <person name="Bhonagiri V."/>
            <person name="Nash W.E."/>
            <person name="Mardis E.R."/>
            <person name="Wilson R.K."/>
        </authorList>
    </citation>
    <scope>NUCLEOTIDE SEQUENCE [LARGE SCALE GENOMIC DNA]</scope>
    <source>
        <strain evidence="2">DSM 15702</strain>
    </source>
</reference>
<organism evidence="2 3">
    <name type="scientific">[Eubacterium] siraeum DSM 15702</name>
    <dbReference type="NCBI Taxonomy" id="428128"/>
    <lineage>
        <taxon>Bacteria</taxon>
        <taxon>Bacillati</taxon>
        <taxon>Bacillota</taxon>
        <taxon>Clostridia</taxon>
        <taxon>Eubacteriales</taxon>
        <taxon>Oscillospiraceae</taxon>
        <taxon>Oscillospiraceae incertae sedis</taxon>
    </lineage>
</organism>
<evidence type="ECO:0000313" key="3">
    <source>
        <dbReference type="Proteomes" id="UP000005326"/>
    </source>
</evidence>
<proteinExistence type="predicted"/>